<dbReference type="Pfam" id="PF04127">
    <property type="entry name" value="DFP"/>
    <property type="match status" value="1"/>
</dbReference>
<dbReference type="GO" id="GO:0004633">
    <property type="term" value="F:phosphopantothenoylcysteine decarboxylase activity"/>
    <property type="evidence" value="ECO:0007669"/>
    <property type="project" value="UniProtKB-UniRule"/>
</dbReference>
<comment type="function">
    <text evidence="3">Catalyzes two sequential steps in the biosynthesis of coenzyme A. In the first step cysteine is conjugated to 4'-phosphopantothenate to form 4-phosphopantothenoylcysteine. In the second step the latter compound is decarboxylated to form 4'-phosphopantotheine.</text>
</comment>
<feature type="domain" description="DNA/pantothenate metabolism flavoprotein C-terminal" evidence="6">
    <location>
        <begin position="187"/>
        <end position="396"/>
    </location>
</feature>
<dbReference type="GO" id="GO:0046872">
    <property type="term" value="F:metal ion binding"/>
    <property type="evidence" value="ECO:0007669"/>
    <property type="project" value="UniProtKB-KW"/>
</dbReference>
<dbReference type="InterPro" id="IPR007085">
    <property type="entry name" value="DNA/pantothenate-metab_flavo_C"/>
</dbReference>
<dbReference type="InterPro" id="IPR003382">
    <property type="entry name" value="Flavoprotein"/>
</dbReference>
<feature type="region of interest" description="Phosphopantothenoylcysteine decarboxylase" evidence="3">
    <location>
        <begin position="1"/>
        <end position="191"/>
    </location>
</feature>
<name>A0A4R3M3F5_9HYPH</name>
<dbReference type="SUPFAM" id="SSF102645">
    <property type="entry name" value="CoaB-like"/>
    <property type="match status" value="1"/>
</dbReference>
<dbReference type="PANTHER" id="PTHR14359:SF6">
    <property type="entry name" value="PHOSPHOPANTOTHENOYLCYSTEINE DECARBOXYLASE"/>
    <property type="match status" value="1"/>
</dbReference>
<comment type="pathway">
    <text evidence="3 4">Cofactor biosynthesis; coenzyme A biosynthesis; CoA from (R)-pantothenate: step 2/5.</text>
</comment>
<dbReference type="UniPathway" id="UPA00241">
    <property type="reaction ID" value="UER00353"/>
</dbReference>
<keyword evidence="3" id="KW-0479">Metal-binding</keyword>
<keyword evidence="3 4" id="KW-0288">FMN</keyword>
<feature type="binding site" evidence="3">
    <location>
        <position position="289"/>
    </location>
    <ligand>
        <name>CTP</name>
        <dbReference type="ChEBI" id="CHEBI:37563"/>
    </ligand>
</feature>
<evidence type="ECO:0000256" key="3">
    <source>
        <dbReference type="HAMAP-Rule" id="MF_02225"/>
    </source>
</evidence>
<comment type="pathway">
    <text evidence="3 4">Cofactor biosynthesis; coenzyme A biosynthesis; CoA from (R)-pantothenate: step 3/5.</text>
</comment>
<comment type="caution">
    <text evidence="7">The sequence shown here is derived from an EMBL/GenBank/DDBJ whole genome shotgun (WGS) entry which is preliminary data.</text>
</comment>
<feature type="domain" description="Flavoprotein" evidence="5">
    <location>
        <begin position="6"/>
        <end position="176"/>
    </location>
</feature>
<dbReference type="PANTHER" id="PTHR14359">
    <property type="entry name" value="HOMO-OLIGOMERIC FLAVIN CONTAINING CYS DECARBOXYLASE FAMILY"/>
    <property type="match status" value="1"/>
</dbReference>
<feature type="binding site" evidence="3">
    <location>
        <position position="326"/>
    </location>
    <ligand>
        <name>CTP</name>
        <dbReference type="ChEBI" id="CHEBI:37563"/>
    </ligand>
</feature>
<comment type="catalytic activity">
    <reaction evidence="3 4">
        <text>N-[(R)-4-phosphopantothenoyl]-L-cysteine + H(+) = (R)-4'-phosphopantetheine + CO2</text>
        <dbReference type="Rhea" id="RHEA:16793"/>
        <dbReference type="ChEBI" id="CHEBI:15378"/>
        <dbReference type="ChEBI" id="CHEBI:16526"/>
        <dbReference type="ChEBI" id="CHEBI:59458"/>
        <dbReference type="ChEBI" id="CHEBI:61723"/>
        <dbReference type="EC" id="4.1.1.36"/>
    </reaction>
</comment>
<dbReference type="InterPro" id="IPR036551">
    <property type="entry name" value="Flavin_trans-like"/>
</dbReference>
<evidence type="ECO:0000313" key="8">
    <source>
        <dbReference type="Proteomes" id="UP000294664"/>
    </source>
</evidence>
<evidence type="ECO:0000256" key="1">
    <source>
        <dbReference type="ARBA" id="ARBA00022793"/>
    </source>
</evidence>
<dbReference type="GO" id="GO:0004632">
    <property type="term" value="F:phosphopantothenate--cysteine ligase activity"/>
    <property type="evidence" value="ECO:0007669"/>
    <property type="project" value="UniProtKB-UniRule"/>
</dbReference>
<dbReference type="HAMAP" id="MF_02225">
    <property type="entry name" value="CoaBC"/>
    <property type="match status" value="1"/>
</dbReference>
<comment type="cofactor">
    <cofactor evidence="3">
        <name>FMN</name>
        <dbReference type="ChEBI" id="CHEBI:58210"/>
    </cofactor>
    <text evidence="3">Binds 1 FMN per subunit.</text>
</comment>
<dbReference type="SUPFAM" id="SSF52507">
    <property type="entry name" value="Homo-oligomeric flavin-containing Cys decarboxylases, HFCD"/>
    <property type="match status" value="1"/>
</dbReference>
<dbReference type="EMBL" id="SMAI01000001">
    <property type="protein sequence ID" value="TCT07774.1"/>
    <property type="molecule type" value="Genomic_DNA"/>
</dbReference>
<keyword evidence="3 4" id="KW-0436">Ligase</keyword>
<evidence type="ECO:0000313" key="7">
    <source>
        <dbReference type="EMBL" id="TCT07774.1"/>
    </source>
</evidence>
<feature type="region of interest" description="Phosphopantothenate--cysteine ligase" evidence="3">
    <location>
        <begin position="192"/>
        <end position="404"/>
    </location>
</feature>
<dbReference type="Gene3D" id="3.40.50.1950">
    <property type="entry name" value="Flavin prenyltransferase-like"/>
    <property type="match status" value="1"/>
</dbReference>
<dbReference type="EC" id="6.3.2.5" evidence="3"/>
<keyword evidence="1 3" id="KW-0210">Decarboxylase</keyword>
<dbReference type="InterPro" id="IPR005252">
    <property type="entry name" value="CoaBC"/>
</dbReference>
<comment type="similarity">
    <text evidence="3 4">In the C-terminal section; belongs to the PPC synthetase family.</text>
</comment>
<dbReference type="GO" id="GO:0015937">
    <property type="term" value="P:coenzyme A biosynthetic process"/>
    <property type="evidence" value="ECO:0007669"/>
    <property type="project" value="UniProtKB-UniRule"/>
</dbReference>
<evidence type="ECO:0000259" key="6">
    <source>
        <dbReference type="Pfam" id="PF04127"/>
    </source>
</evidence>
<evidence type="ECO:0000256" key="4">
    <source>
        <dbReference type="RuleBase" id="RU364078"/>
    </source>
</evidence>
<keyword evidence="3" id="KW-0511">Multifunctional enzyme</keyword>
<evidence type="ECO:0000259" key="5">
    <source>
        <dbReference type="Pfam" id="PF02441"/>
    </source>
</evidence>
<dbReference type="RefSeq" id="WP_132029001.1">
    <property type="nucleotide sequence ID" value="NZ_SMAI01000001.1"/>
</dbReference>
<comment type="caution">
    <text evidence="3">Lacks conserved residue(s) required for the propagation of feature annotation.</text>
</comment>
<dbReference type="Gene3D" id="3.40.50.10300">
    <property type="entry name" value="CoaB-like"/>
    <property type="match status" value="1"/>
</dbReference>
<feature type="binding site" evidence="3">
    <location>
        <position position="279"/>
    </location>
    <ligand>
        <name>CTP</name>
        <dbReference type="ChEBI" id="CHEBI:37563"/>
    </ligand>
</feature>
<keyword evidence="8" id="KW-1185">Reference proteome</keyword>
<dbReference type="Pfam" id="PF02441">
    <property type="entry name" value="Flavoprotein"/>
    <property type="match status" value="1"/>
</dbReference>
<dbReference type="NCBIfam" id="TIGR00521">
    <property type="entry name" value="coaBC_dfp"/>
    <property type="match status" value="1"/>
</dbReference>
<proteinExistence type="inferred from homology"/>
<dbReference type="InterPro" id="IPR035929">
    <property type="entry name" value="CoaB-like_sf"/>
</dbReference>
<keyword evidence="3" id="KW-0460">Magnesium</keyword>
<dbReference type="Proteomes" id="UP000294664">
    <property type="component" value="Unassembled WGS sequence"/>
</dbReference>
<dbReference type="OrthoDB" id="9802554at2"/>
<reference evidence="7 8" key="1">
    <citation type="submission" date="2019-03" db="EMBL/GenBank/DDBJ databases">
        <title>Genomic Encyclopedia of Type Strains, Phase IV (KMG-IV): sequencing the most valuable type-strain genomes for metagenomic binning, comparative biology and taxonomic classification.</title>
        <authorList>
            <person name="Goeker M."/>
        </authorList>
    </citation>
    <scope>NUCLEOTIDE SEQUENCE [LARGE SCALE GENOMIC DNA]</scope>
    <source>
        <strain evidence="7 8">DSM 9035</strain>
    </source>
</reference>
<gene>
    <name evidence="3" type="primary">coaBC</name>
    <name evidence="7" type="ORF">EDC64_101293</name>
</gene>
<protein>
    <recommendedName>
        <fullName evidence="3">Coenzyme A biosynthesis bifunctional protein CoaBC</fullName>
    </recommendedName>
    <alternativeName>
        <fullName evidence="3">DNA/pantothenate metabolism flavoprotein</fullName>
    </alternativeName>
    <alternativeName>
        <fullName evidence="3">Phosphopantothenoylcysteine synthetase/decarboxylase</fullName>
        <shortName evidence="3">PPCS-PPCDC</shortName>
    </alternativeName>
    <domain>
        <recommendedName>
            <fullName evidence="3">Phosphopantothenoylcysteine decarboxylase</fullName>
            <shortName evidence="3">PPC decarboxylase</shortName>
            <shortName evidence="3">PPC-DC</shortName>
            <ecNumber evidence="3">4.1.1.36</ecNumber>
        </recommendedName>
        <alternativeName>
            <fullName evidence="3">CoaC</fullName>
        </alternativeName>
    </domain>
    <domain>
        <recommendedName>
            <fullName evidence="3">Phosphopantothenate--cysteine ligase</fullName>
            <ecNumber evidence="3">6.3.2.5</ecNumber>
        </recommendedName>
        <alternativeName>
            <fullName evidence="3">CoaB</fullName>
        </alternativeName>
        <alternativeName>
            <fullName evidence="3">Phosphopantothenoylcysteine synthetase</fullName>
            <shortName evidence="3">PPC synthetase</shortName>
            <shortName evidence="3">PPC-S</shortName>
        </alternativeName>
    </domain>
</protein>
<dbReference type="GO" id="GO:0015941">
    <property type="term" value="P:pantothenate catabolic process"/>
    <property type="evidence" value="ECO:0007669"/>
    <property type="project" value="InterPro"/>
</dbReference>
<feature type="binding site" evidence="3">
    <location>
        <position position="344"/>
    </location>
    <ligand>
        <name>CTP</name>
        <dbReference type="ChEBI" id="CHEBI:37563"/>
    </ligand>
</feature>
<feature type="binding site" evidence="3">
    <location>
        <position position="340"/>
    </location>
    <ligand>
        <name>CTP</name>
        <dbReference type="ChEBI" id="CHEBI:37563"/>
    </ligand>
</feature>
<dbReference type="EC" id="4.1.1.36" evidence="3"/>
<dbReference type="GO" id="GO:0010181">
    <property type="term" value="F:FMN binding"/>
    <property type="evidence" value="ECO:0007669"/>
    <property type="project" value="UniProtKB-UniRule"/>
</dbReference>
<sequence length="404" mass="42501">MLHERRILLVIGGGIAAYKCLELIRRLKDRGASVRVILTRAAKQFVTPLSVGALSGERVFDDLFDLTAEQDIGHIRLSREADIVVVAPATADLMAKAANGFADDLASTALLATDKPVLMAPAMNPRMWAHPATRRNVARLREDGIFFVGPNSGAMAERGEFGEGRMAEPAELIAAIEARFSDEGVLLKGRRLLVTSGPTHEPIDPVRYIANRSSGKQGHAIAAAAAAAGAEVVLISGPVDVPDPRGVTLVRVESAQDMLAAVEEHLPVDAAVFAAAVADWRVATASGQKIKKDGEGAPALALVENPDILSAVAHHRTLRPRLVVGFAAETENVVPNAKAKRLRKGCDWIVANDVSPATGIMGGDVNTVHLVTGEGVEDWPSASKAEVARKLVARIAGALAGGGE</sequence>
<dbReference type="GO" id="GO:0071513">
    <property type="term" value="C:phosphopantothenoylcysteine decarboxylase complex"/>
    <property type="evidence" value="ECO:0007669"/>
    <property type="project" value="TreeGrafter"/>
</dbReference>
<comment type="catalytic activity">
    <reaction evidence="3 4">
        <text>(R)-4'-phosphopantothenate + L-cysteine + CTP = N-[(R)-4-phosphopantothenoyl]-L-cysteine + CMP + diphosphate + H(+)</text>
        <dbReference type="Rhea" id="RHEA:19397"/>
        <dbReference type="ChEBI" id="CHEBI:10986"/>
        <dbReference type="ChEBI" id="CHEBI:15378"/>
        <dbReference type="ChEBI" id="CHEBI:33019"/>
        <dbReference type="ChEBI" id="CHEBI:35235"/>
        <dbReference type="ChEBI" id="CHEBI:37563"/>
        <dbReference type="ChEBI" id="CHEBI:59458"/>
        <dbReference type="ChEBI" id="CHEBI:60377"/>
        <dbReference type="EC" id="6.3.2.5"/>
    </reaction>
</comment>
<comment type="cofactor">
    <cofactor evidence="3">
        <name>Mg(2+)</name>
        <dbReference type="ChEBI" id="CHEBI:18420"/>
    </cofactor>
</comment>
<dbReference type="AlphaFoldDB" id="A0A4R3M3F5"/>
<evidence type="ECO:0000256" key="2">
    <source>
        <dbReference type="ARBA" id="ARBA00023239"/>
    </source>
</evidence>
<keyword evidence="2 3" id="KW-0456">Lyase</keyword>
<comment type="similarity">
    <text evidence="3 4">In the N-terminal section; belongs to the HFCD (homo-oligomeric flavin containing Cys decarboxylase) superfamily.</text>
</comment>
<comment type="function">
    <text evidence="4">Catalyzes two steps in the biosynthesis of coenzyme A. In the first step cysteine is conjugated to 4'-phosphopantothenate to form 4-phosphopantothenoylcysteine, in the latter compound is decarboxylated to form 4'-phosphopantotheine.</text>
</comment>
<feature type="binding site" evidence="3">
    <location>
        <begin position="306"/>
        <end position="309"/>
    </location>
    <ligand>
        <name>CTP</name>
        <dbReference type="ChEBI" id="CHEBI:37563"/>
    </ligand>
</feature>
<organism evidence="7 8">
    <name type="scientific">Aquabacter spiritensis</name>
    <dbReference type="NCBI Taxonomy" id="933073"/>
    <lineage>
        <taxon>Bacteria</taxon>
        <taxon>Pseudomonadati</taxon>
        <taxon>Pseudomonadota</taxon>
        <taxon>Alphaproteobacteria</taxon>
        <taxon>Hyphomicrobiales</taxon>
        <taxon>Xanthobacteraceae</taxon>
        <taxon>Aquabacter</taxon>
    </lineage>
</organism>
<keyword evidence="3 4" id="KW-0285">Flavoprotein</keyword>
<accession>A0A4R3M3F5</accession>